<reference evidence="1" key="2">
    <citation type="submission" date="2021-08" db="EMBL/GenBank/DDBJ databases">
        <authorList>
            <person name="Eriksson T."/>
        </authorList>
    </citation>
    <scope>NUCLEOTIDE SEQUENCE</scope>
    <source>
        <strain evidence="1">Stoneville</strain>
        <tissue evidence="1">Whole head</tissue>
    </source>
</reference>
<dbReference type="AlphaFoldDB" id="A0A8J6HK66"/>
<name>A0A8J6HK66_TENMO</name>
<evidence type="ECO:0000313" key="1">
    <source>
        <dbReference type="EMBL" id="KAH0815817.1"/>
    </source>
</evidence>
<organism evidence="1 2">
    <name type="scientific">Tenebrio molitor</name>
    <name type="common">Yellow mealworm beetle</name>
    <dbReference type="NCBI Taxonomy" id="7067"/>
    <lineage>
        <taxon>Eukaryota</taxon>
        <taxon>Metazoa</taxon>
        <taxon>Ecdysozoa</taxon>
        <taxon>Arthropoda</taxon>
        <taxon>Hexapoda</taxon>
        <taxon>Insecta</taxon>
        <taxon>Pterygota</taxon>
        <taxon>Neoptera</taxon>
        <taxon>Endopterygota</taxon>
        <taxon>Coleoptera</taxon>
        <taxon>Polyphaga</taxon>
        <taxon>Cucujiformia</taxon>
        <taxon>Tenebrionidae</taxon>
        <taxon>Tenebrio</taxon>
    </lineage>
</organism>
<reference evidence="1" key="1">
    <citation type="journal article" date="2020" name="J Insects Food Feed">
        <title>The yellow mealworm (Tenebrio molitor) genome: a resource for the emerging insects as food and feed industry.</title>
        <authorList>
            <person name="Eriksson T."/>
            <person name="Andere A."/>
            <person name="Kelstrup H."/>
            <person name="Emery V."/>
            <person name="Picard C."/>
        </authorList>
    </citation>
    <scope>NUCLEOTIDE SEQUENCE</scope>
    <source>
        <strain evidence="1">Stoneville</strain>
        <tissue evidence="1">Whole head</tissue>
    </source>
</reference>
<comment type="caution">
    <text evidence="1">The sequence shown here is derived from an EMBL/GenBank/DDBJ whole genome shotgun (WGS) entry which is preliminary data.</text>
</comment>
<gene>
    <name evidence="1" type="ORF">GEV33_006974</name>
</gene>
<keyword evidence="2" id="KW-1185">Reference proteome</keyword>
<proteinExistence type="predicted"/>
<accession>A0A8J6HK66</accession>
<dbReference type="EMBL" id="JABDTM020022552">
    <property type="protein sequence ID" value="KAH0815817.1"/>
    <property type="molecule type" value="Genomic_DNA"/>
</dbReference>
<protein>
    <submittedName>
        <fullName evidence="1">Uncharacterized protein</fullName>
    </submittedName>
</protein>
<evidence type="ECO:0000313" key="2">
    <source>
        <dbReference type="Proteomes" id="UP000719412"/>
    </source>
</evidence>
<dbReference type="Proteomes" id="UP000719412">
    <property type="component" value="Unassembled WGS sequence"/>
</dbReference>
<sequence length="103" mass="11465">MSWRLSSGGTCCDLFGLLKSTLKLSFTQPIKWGRRSSPMGYLPRENYYLGGSRPCTLQPFSGEAHLVGVVLVHEFRVLVAPSVPFQHVLPETHSLRPSSPTQH</sequence>